<reference evidence="1" key="1">
    <citation type="journal article" date="2021" name="Proc. Natl. Acad. Sci. U.S.A.">
        <title>A Catalog of Tens of Thousands of Viruses from Human Metagenomes Reveals Hidden Associations with Chronic Diseases.</title>
        <authorList>
            <person name="Tisza M.J."/>
            <person name="Buck C.B."/>
        </authorList>
    </citation>
    <scope>NUCLEOTIDE SEQUENCE</scope>
    <source>
        <strain evidence="1">CtqSm5</strain>
    </source>
</reference>
<organism evidence="1">
    <name type="scientific">Siphoviridae sp. ctqSm5</name>
    <dbReference type="NCBI Taxonomy" id="2827949"/>
    <lineage>
        <taxon>Viruses</taxon>
        <taxon>Duplodnaviria</taxon>
        <taxon>Heunggongvirae</taxon>
        <taxon>Uroviricota</taxon>
        <taxon>Caudoviricetes</taxon>
    </lineage>
</organism>
<name>A0A8S5SQ08_9CAUD</name>
<evidence type="ECO:0000313" key="1">
    <source>
        <dbReference type="EMBL" id="DAF52775.1"/>
    </source>
</evidence>
<dbReference type="EMBL" id="BK032642">
    <property type="protein sequence ID" value="DAF52775.1"/>
    <property type="molecule type" value="Genomic_DNA"/>
</dbReference>
<protein>
    <submittedName>
        <fullName evidence="1">Uncharacterized protein</fullName>
    </submittedName>
</protein>
<sequence length="61" mass="7102">MNKPQVVVIYNIDQANALVKNGGIVLGFKKHKETKKIGIVFKNDELFKVLMDKWRNYELPK</sequence>
<proteinExistence type="predicted"/>
<accession>A0A8S5SQ08</accession>